<keyword evidence="2" id="KW-1185">Reference proteome</keyword>
<evidence type="ECO:0000313" key="2">
    <source>
        <dbReference type="Proteomes" id="UP000235672"/>
    </source>
</evidence>
<dbReference type="Gene3D" id="3.30.465.10">
    <property type="match status" value="1"/>
</dbReference>
<organism evidence="1 2">
    <name type="scientific">Hyaloscypha hepaticicola</name>
    <dbReference type="NCBI Taxonomy" id="2082293"/>
    <lineage>
        <taxon>Eukaryota</taxon>
        <taxon>Fungi</taxon>
        <taxon>Dikarya</taxon>
        <taxon>Ascomycota</taxon>
        <taxon>Pezizomycotina</taxon>
        <taxon>Leotiomycetes</taxon>
        <taxon>Helotiales</taxon>
        <taxon>Hyaloscyphaceae</taxon>
        <taxon>Hyaloscypha</taxon>
    </lineage>
</organism>
<dbReference type="EMBL" id="KZ613476">
    <property type="protein sequence ID" value="PMD22823.1"/>
    <property type="molecule type" value="Genomic_DNA"/>
</dbReference>
<dbReference type="STRING" id="1745343.A0A2J6Q989"/>
<name>A0A2J6Q989_9HELO</name>
<gene>
    <name evidence="1" type="ORF">NA56DRAFT_701910</name>
</gene>
<protein>
    <submittedName>
        <fullName evidence="1">Uncharacterized protein</fullName>
    </submittedName>
</protein>
<dbReference type="AlphaFoldDB" id="A0A2J6Q989"/>
<dbReference type="Proteomes" id="UP000235672">
    <property type="component" value="Unassembled WGS sequence"/>
</dbReference>
<evidence type="ECO:0000313" key="1">
    <source>
        <dbReference type="EMBL" id="PMD22823.1"/>
    </source>
</evidence>
<accession>A0A2J6Q989</accession>
<dbReference type="InterPro" id="IPR016169">
    <property type="entry name" value="FAD-bd_PCMH_sub2"/>
</dbReference>
<reference evidence="1 2" key="1">
    <citation type="submission" date="2016-05" db="EMBL/GenBank/DDBJ databases">
        <title>A degradative enzymes factory behind the ericoid mycorrhizal symbiosis.</title>
        <authorList>
            <consortium name="DOE Joint Genome Institute"/>
            <person name="Martino E."/>
            <person name="Morin E."/>
            <person name="Grelet G."/>
            <person name="Kuo A."/>
            <person name="Kohler A."/>
            <person name="Daghino S."/>
            <person name="Barry K."/>
            <person name="Choi C."/>
            <person name="Cichocki N."/>
            <person name="Clum A."/>
            <person name="Copeland A."/>
            <person name="Hainaut M."/>
            <person name="Haridas S."/>
            <person name="Labutti K."/>
            <person name="Lindquist E."/>
            <person name="Lipzen A."/>
            <person name="Khouja H.-R."/>
            <person name="Murat C."/>
            <person name="Ohm R."/>
            <person name="Olson A."/>
            <person name="Spatafora J."/>
            <person name="Veneault-Fourrey C."/>
            <person name="Henrissat B."/>
            <person name="Grigoriev I."/>
            <person name="Martin F."/>
            <person name="Perotto S."/>
        </authorList>
    </citation>
    <scope>NUCLEOTIDE SEQUENCE [LARGE SCALE GENOMIC DNA]</scope>
    <source>
        <strain evidence="1 2">UAMH 7357</strain>
    </source>
</reference>
<sequence length="289" mass="31063">MATLDITTDEVATTTKKLQDVHISESELPQTPTAKDLQTKLITVLLPQLSEKASINLPSEELFKQNTGRWSDTTFTAPTAVVNVSSESDISAVVRPPSPPSNYLPYVKANKCPQIKFANIHILHFLAQSGSHGLSASLQKLNRKPHLLINLRPMNEVHVNLSAGTATLSAGTLTKEAIDAAHAAKAHIVTRVCNSVPMILTNLWYLGSSSDANLASTKLFALAPVMEICAPTPITTSTPPTTSSASSATEPENDVILPVSLRKIYTNWRKCGRSGGSGVAVKKREKVFC</sequence>
<dbReference type="GO" id="GO:0050660">
    <property type="term" value="F:flavin adenine dinucleotide binding"/>
    <property type="evidence" value="ECO:0007669"/>
    <property type="project" value="InterPro"/>
</dbReference>
<dbReference type="InterPro" id="IPR036318">
    <property type="entry name" value="FAD-bd_PCMH-like_sf"/>
</dbReference>
<dbReference type="OrthoDB" id="415825at2759"/>
<dbReference type="SUPFAM" id="SSF56176">
    <property type="entry name" value="FAD-binding/transporter-associated domain-like"/>
    <property type="match status" value="1"/>
</dbReference>
<proteinExistence type="predicted"/>